<proteinExistence type="predicted"/>
<dbReference type="AlphaFoldDB" id="V9FNW7"/>
<sequence>MAARGKKLSAKLLKTHLRVEDLHAIVCRLEHPPNFAKYFGTTGKTSIGKHSLKSEGFTEMATALASTSKGKFRLKPNQTRDCFASYKNRYRCAKGHESTTGVGVTVADESNGIFTLKQTLDFMCPWYERMDGHFV</sequence>
<evidence type="ECO:0000313" key="2">
    <source>
        <dbReference type="Proteomes" id="UP000018721"/>
    </source>
</evidence>
<dbReference type="Proteomes" id="UP000018721">
    <property type="component" value="Unassembled WGS sequence"/>
</dbReference>
<reference evidence="1 2" key="1">
    <citation type="submission" date="2013-11" db="EMBL/GenBank/DDBJ databases">
        <title>The Genome Sequence of Phytophthora parasitica P1569.</title>
        <authorList>
            <consortium name="The Broad Institute Genomics Platform"/>
            <person name="Russ C."/>
            <person name="Tyler B."/>
            <person name="Panabieres F."/>
            <person name="Shan W."/>
            <person name="Tripathy S."/>
            <person name="Grunwald N."/>
            <person name="Machado M."/>
            <person name="Johnson C.S."/>
            <person name="Arredondo F."/>
            <person name="Hong C."/>
            <person name="Coffey M."/>
            <person name="Young S.K."/>
            <person name="Zeng Q."/>
            <person name="Gargeya S."/>
            <person name="Fitzgerald M."/>
            <person name="Abouelleil A."/>
            <person name="Alvarado L."/>
            <person name="Chapman S.B."/>
            <person name="Gainer-Dewar J."/>
            <person name="Goldberg J."/>
            <person name="Griggs A."/>
            <person name="Gujja S."/>
            <person name="Hansen M."/>
            <person name="Howarth C."/>
            <person name="Imamovic A."/>
            <person name="Ireland A."/>
            <person name="Larimer J."/>
            <person name="McCowan C."/>
            <person name="Murphy C."/>
            <person name="Pearson M."/>
            <person name="Poon T.W."/>
            <person name="Priest M."/>
            <person name="Roberts A."/>
            <person name="Saif S."/>
            <person name="Shea T."/>
            <person name="Sykes S."/>
            <person name="Wortman J."/>
            <person name="Nusbaum C."/>
            <person name="Birren B."/>
        </authorList>
    </citation>
    <scope>NUCLEOTIDE SEQUENCE [LARGE SCALE GENOMIC DNA]</scope>
    <source>
        <strain evidence="1 2">P1569</strain>
    </source>
</reference>
<dbReference type="HOGENOM" id="CLU_1889904_0_0_1"/>
<comment type="caution">
    <text evidence="1">The sequence shown here is derived from an EMBL/GenBank/DDBJ whole genome shotgun (WGS) entry which is preliminary data.</text>
</comment>
<evidence type="ECO:0000313" key="1">
    <source>
        <dbReference type="EMBL" id="ETI52112.1"/>
    </source>
</evidence>
<dbReference type="OrthoDB" id="124484at2759"/>
<protein>
    <submittedName>
        <fullName evidence="1">Uncharacterized protein</fullName>
    </submittedName>
</protein>
<accession>V9FNW7</accession>
<organism evidence="1 2">
    <name type="scientific">Phytophthora nicotianae P1569</name>
    <dbReference type="NCBI Taxonomy" id="1317065"/>
    <lineage>
        <taxon>Eukaryota</taxon>
        <taxon>Sar</taxon>
        <taxon>Stramenopiles</taxon>
        <taxon>Oomycota</taxon>
        <taxon>Peronosporomycetes</taxon>
        <taxon>Peronosporales</taxon>
        <taxon>Peronosporaceae</taxon>
        <taxon>Phytophthora</taxon>
    </lineage>
</organism>
<keyword evidence="2" id="KW-1185">Reference proteome</keyword>
<gene>
    <name evidence="1" type="ORF">F443_04689</name>
</gene>
<dbReference type="EMBL" id="ANIZ01000852">
    <property type="protein sequence ID" value="ETI52112.1"/>
    <property type="molecule type" value="Genomic_DNA"/>
</dbReference>
<name>V9FNW7_PHYNI</name>